<reference evidence="8" key="1">
    <citation type="submission" date="2016-11" db="EMBL/GenBank/DDBJ databases">
        <authorList>
            <person name="Varghese N."/>
            <person name="Submissions S."/>
        </authorList>
    </citation>
    <scope>NUCLEOTIDE SEQUENCE [LARGE SCALE GENOMIC DNA]</scope>
    <source>
        <strain evidence="8">DSM 11792</strain>
    </source>
</reference>
<feature type="transmembrane region" description="Helical" evidence="6">
    <location>
        <begin position="162"/>
        <end position="181"/>
    </location>
</feature>
<evidence type="ECO:0000313" key="7">
    <source>
        <dbReference type="EMBL" id="SHF11950.1"/>
    </source>
</evidence>
<keyword evidence="8" id="KW-1185">Reference proteome</keyword>
<dbReference type="EMBL" id="FQUW01000015">
    <property type="protein sequence ID" value="SHF11950.1"/>
    <property type="molecule type" value="Genomic_DNA"/>
</dbReference>
<dbReference type="InterPro" id="IPR005496">
    <property type="entry name" value="Integral_membrane_TerC"/>
</dbReference>
<sequence length="235" mass="25106">MDWLNAQNLFSVLTIVIADLLLAGDNALVIGLACRGLPPAQKRVAFFWGIAGAVILRIILTSIATVLLMVPFLQAAGGLLLTWIALKLLLPQQEAGEVDAAVSYTGAIKTIILADLLMSLDNVLAVAAAAHGSIALVAFGLALSIPVVIMGSQLVSLVVERFPILVYAGSGVLAWTAGKMLVEDRIMHRLFEHVEHIPVEIIVPAAITLLVLVAGRFLKRRLQKKLQAREEILSG</sequence>
<feature type="transmembrane region" description="Helical" evidence="6">
    <location>
        <begin position="45"/>
        <end position="66"/>
    </location>
</feature>
<dbReference type="RefSeq" id="WP_083543147.1">
    <property type="nucleotide sequence ID" value="NZ_FQUW01000015.1"/>
</dbReference>
<evidence type="ECO:0000256" key="2">
    <source>
        <dbReference type="ARBA" id="ARBA00007511"/>
    </source>
</evidence>
<comment type="subcellular location">
    <subcellularLocation>
        <location evidence="1">Membrane</location>
        <topology evidence="1">Multi-pass membrane protein</topology>
    </subcellularLocation>
</comment>
<evidence type="ECO:0000313" key="8">
    <source>
        <dbReference type="Proteomes" id="UP000184196"/>
    </source>
</evidence>
<feature type="transmembrane region" description="Helical" evidence="6">
    <location>
        <begin position="201"/>
        <end position="218"/>
    </location>
</feature>
<dbReference type="InterPro" id="IPR022301">
    <property type="entry name" value="Integral_membrane_YjbE"/>
</dbReference>
<dbReference type="Proteomes" id="UP000184196">
    <property type="component" value="Unassembled WGS sequence"/>
</dbReference>
<keyword evidence="3 6" id="KW-0812">Transmembrane</keyword>
<dbReference type="OrthoDB" id="5295733at2"/>
<dbReference type="Pfam" id="PF03741">
    <property type="entry name" value="TerC"/>
    <property type="match status" value="1"/>
</dbReference>
<feature type="transmembrane region" description="Helical" evidence="6">
    <location>
        <begin position="126"/>
        <end position="150"/>
    </location>
</feature>
<protein>
    <submittedName>
        <fullName evidence="7">Integral membrane protein, YjbE family</fullName>
    </submittedName>
</protein>
<evidence type="ECO:0000256" key="4">
    <source>
        <dbReference type="ARBA" id="ARBA00022989"/>
    </source>
</evidence>
<organism evidence="7 8">
    <name type="scientific">Desulfofundulus australicus DSM 11792</name>
    <dbReference type="NCBI Taxonomy" id="1121425"/>
    <lineage>
        <taxon>Bacteria</taxon>
        <taxon>Bacillati</taxon>
        <taxon>Bacillota</taxon>
        <taxon>Clostridia</taxon>
        <taxon>Eubacteriales</taxon>
        <taxon>Peptococcaceae</taxon>
        <taxon>Desulfofundulus</taxon>
    </lineage>
</organism>
<comment type="similarity">
    <text evidence="2">Belongs to the TerC family.</text>
</comment>
<dbReference type="GO" id="GO:0016020">
    <property type="term" value="C:membrane"/>
    <property type="evidence" value="ECO:0007669"/>
    <property type="project" value="UniProtKB-SubCell"/>
</dbReference>
<feature type="transmembrane region" description="Helical" evidence="6">
    <location>
        <begin position="12"/>
        <end position="33"/>
    </location>
</feature>
<dbReference type="PANTHER" id="PTHR30238:SF4">
    <property type="entry name" value="SLL1022 PROTEIN"/>
    <property type="match status" value="1"/>
</dbReference>
<evidence type="ECO:0000256" key="6">
    <source>
        <dbReference type="SAM" id="Phobius"/>
    </source>
</evidence>
<keyword evidence="4 6" id="KW-1133">Transmembrane helix</keyword>
<dbReference type="NCBIfam" id="TIGR03717">
    <property type="entry name" value="R_switched_YjbE"/>
    <property type="match status" value="1"/>
</dbReference>
<dbReference type="PANTHER" id="PTHR30238">
    <property type="entry name" value="MEMBRANE BOUND PREDICTED REDOX MODULATOR"/>
    <property type="match status" value="1"/>
</dbReference>
<evidence type="ECO:0000256" key="5">
    <source>
        <dbReference type="ARBA" id="ARBA00023136"/>
    </source>
</evidence>
<accession>A0A1M4Z1T2</accession>
<keyword evidence="5 6" id="KW-0472">Membrane</keyword>
<gene>
    <name evidence="7" type="ORF">SAMN02745218_01502</name>
</gene>
<proteinExistence type="inferred from homology"/>
<evidence type="ECO:0000256" key="3">
    <source>
        <dbReference type="ARBA" id="ARBA00022692"/>
    </source>
</evidence>
<evidence type="ECO:0000256" key="1">
    <source>
        <dbReference type="ARBA" id="ARBA00004141"/>
    </source>
</evidence>
<dbReference type="AlphaFoldDB" id="A0A1M4Z1T2"/>
<name>A0A1M4Z1T2_9FIRM</name>